<protein>
    <recommendedName>
        <fullName evidence="5">HECT domain-containing protein</fullName>
    </recommendedName>
</protein>
<evidence type="ECO:0000313" key="7">
    <source>
        <dbReference type="Proteomes" id="UP000694425"/>
    </source>
</evidence>
<dbReference type="AlphaFoldDB" id="A0A8C7BQN5"/>
<reference evidence="6" key="2">
    <citation type="submission" date="2025-09" db="UniProtKB">
        <authorList>
            <consortium name="Ensembl"/>
        </authorList>
    </citation>
    <scope>IDENTIFICATION</scope>
</reference>
<feature type="chain" id="PRO_5033997823" description="HECT domain-containing protein" evidence="4">
    <location>
        <begin position="27"/>
        <end position="101"/>
    </location>
</feature>
<dbReference type="GO" id="GO:0004842">
    <property type="term" value="F:ubiquitin-protein transferase activity"/>
    <property type="evidence" value="ECO:0007669"/>
    <property type="project" value="InterPro"/>
</dbReference>
<feature type="active site" description="Glycyl thioester intermediate" evidence="3">
    <location>
        <position position="71"/>
    </location>
</feature>
<keyword evidence="2 3" id="KW-0833">Ubl conjugation pathway</keyword>
<keyword evidence="7" id="KW-1185">Reference proteome</keyword>
<evidence type="ECO:0000256" key="2">
    <source>
        <dbReference type="ARBA" id="ARBA00022786"/>
    </source>
</evidence>
<reference evidence="6" key="1">
    <citation type="submission" date="2025-08" db="UniProtKB">
        <authorList>
            <consortium name="Ensembl"/>
        </authorList>
    </citation>
    <scope>IDENTIFICATION</scope>
</reference>
<name>A0A8C7BQN5_NEOVI</name>
<evidence type="ECO:0000313" key="6">
    <source>
        <dbReference type="Ensembl" id="ENSNVIP00000024984.1"/>
    </source>
</evidence>
<proteinExistence type="predicted"/>
<keyword evidence="4" id="KW-0732">Signal</keyword>
<feature type="signal peptide" evidence="4">
    <location>
        <begin position="1"/>
        <end position="26"/>
    </location>
</feature>
<sequence length="101" mass="11315">VCLGITPPIPGLRRAVLLMLAKKCLWLPQCVTGTSQVPVYEFASPFYPSGFQWFTIEQYWSSEKLPRVHTCFNCLDLVSSTPCLGVLVYRVSPACTFKLAQ</sequence>
<evidence type="ECO:0000256" key="1">
    <source>
        <dbReference type="ARBA" id="ARBA00022679"/>
    </source>
</evidence>
<dbReference type="SUPFAM" id="SSF56204">
    <property type="entry name" value="Hect, E3 ligase catalytic domain"/>
    <property type="match status" value="1"/>
</dbReference>
<dbReference type="Gene3D" id="3.30.2410.10">
    <property type="entry name" value="Hect, E3 ligase catalytic domain"/>
    <property type="match status" value="1"/>
</dbReference>
<dbReference type="Ensembl" id="ENSNVIT00000028994.1">
    <property type="protein sequence ID" value="ENSNVIP00000024984.1"/>
    <property type="gene ID" value="ENSNVIG00000019358.1"/>
</dbReference>
<organism evidence="6 7">
    <name type="scientific">Neovison vison</name>
    <name type="common">American mink</name>
    <name type="synonym">Mustela vison</name>
    <dbReference type="NCBI Taxonomy" id="452646"/>
    <lineage>
        <taxon>Eukaryota</taxon>
        <taxon>Metazoa</taxon>
        <taxon>Chordata</taxon>
        <taxon>Craniata</taxon>
        <taxon>Vertebrata</taxon>
        <taxon>Euteleostomi</taxon>
        <taxon>Mammalia</taxon>
        <taxon>Eutheria</taxon>
        <taxon>Laurasiatheria</taxon>
        <taxon>Carnivora</taxon>
        <taxon>Caniformia</taxon>
        <taxon>Musteloidea</taxon>
        <taxon>Mustelidae</taxon>
        <taxon>Mustelinae</taxon>
        <taxon>Neogale</taxon>
    </lineage>
</organism>
<dbReference type="InterPro" id="IPR000569">
    <property type="entry name" value="HECT_dom"/>
</dbReference>
<keyword evidence="1" id="KW-0808">Transferase</keyword>
<evidence type="ECO:0000256" key="3">
    <source>
        <dbReference type="PROSITE-ProRule" id="PRU00104"/>
    </source>
</evidence>
<evidence type="ECO:0000259" key="5">
    <source>
        <dbReference type="PROSITE" id="PS50237"/>
    </source>
</evidence>
<feature type="domain" description="HECT" evidence="5">
    <location>
        <begin position="27"/>
        <end position="77"/>
    </location>
</feature>
<dbReference type="Proteomes" id="UP000694425">
    <property type="component" value="Unplaced"/>
</dbReference>
<accession>A0A8C7BQN5</accession>
<dbReference type="PROSITE" id="PS50237">
    <property type="entry name" value="HECT"/>
    <property type="match status" value="1"/>
</dbReference>
<evidence type="ECO:0000256" key="4">
    <source>
        <dbReference type="SAM" id="SignalP"/>
    </source>
</evidence>
<dbReference type="Pfam" id="PF00632">
    <property type="entry name" value="HECT"/>
    <property type="match status" value="1"/>
</dbReference>
<dbReference type="InterPro" id="IPR035983">
    <property type="entry name" value="Hect_E3_ubiquitin_ligase"/>
</dbReference>